<keyword evidence="3" id="KW-1185">Reference proteome</keyword>
<reference evidence="2 3" key="1">
    <citation type="journal article" date="2011" name="Genome Res.">
        <title>Phylogeny-wide analysis of social amoeba genomes highlights ancient origins for complex intercellular communication.</title>
        <authorList>
            <person name="Heidel A.J."/>
            <person name="Lawal H.M."/>
            <person name="Felder M."/>
            <person name="Schilde C."/>
            <person name="Helps N.R."/>
            <person name="Tunggal B."/>
            <person name="Rivero F."/>
            <person name="John U."/>
            <person name="Schleicher M."/>
            <person name="Eichinger L."/>
            <person name="Platzer M."/>
            <person name="Noegel A.A."/>
            <person name="Schaap P."/>
            <person name="Gloeckner G."/>
        </authorList>
    </citation>
    <scope>NUCLEOTIDE SEQUENCE [LARGE SCALE GENOMIC DNA]</scope>
    <source>
        <strain evidence="3">ATCC 26659 / Pp 5 / PN500</strain>
    </source>
</reference>
<dbReference type="RefSeq" id="XP_020436732.1">
    <property type="nucleotide sequence ID" value="XM_020572615.1"/>
</dbReference>
<dbReference type="Proteomes" id="UP000001396">
    <property type="component" value="Unassembled WGS sequence"/>
</dbReference>
<dbReference type="GeneID" id="31357138"/>
<comment type="caution">
    <text evidence="2">The sequence shown here is derived from an EMBL/GenBank/DDBJ whole genome shotgun (WGS) entry which is preliminary data.</text>
</comment>
<dbReference type="EMBL" id="ADBJ01000008">
    <property type="protein sequence ID" value="EFA84619.1"/>
    <property type="molecule type" value="Genomic_DNA"/>
</dbReference>
<keyword evidence="1" id="KW-0812">Transmembrane</keyword>
<protein>
    <submittedName>
        <fullName evidence="2">Uncharacterized protein</fullName>
    </submittedName>
</protein>
<sequence>MINTEKILILRISFITGSVSKFFLYCICLCKKKLQIKQIVPITSSNVRNPAVKNVGACVGTKPAKRQYPIQ</sequence>
<feature type="transmembrane region" description="Helical" evidence="1">
    <location>
        <begin position="12"/>
        <end position="30"/>
    </location>
</feature>
<dbReference type="AlphaFoldDB" id="D3AZZ5"/>
<organism evidence="2 3">
    <name type="scientific">Heterostelium pallidum (strain ATCC 26659 / Pp 5 / PN500)</name>
    <name type="common">Cellular slime mold</name>
    <name type="synonym">Polysphondylium pallidum</name>
    <dbReference type="NCBI Taxonomy" id="670386"/>
    <lineage>
        <taxon>Eukaryota</taxon>
        <taxon>Amoebozoa</taxon>
        <taxon>Evosea</taxon>
        <taxon>Eumycetozoa</taxon>
        <taxon>Dictyostelia</taxon>
        <taxon>Acytosteliales</taxon>
        <taxon>Acytosteliaceae</taxon>
        <taxon>Heterostelium</taxon>
    </lineage>
</organism>
<proteinExistence type="predicted"/>
<gene>
    <name evidence="2" type="ORF">PPL_01609</name>
</gene>
<evidence type="ECO:0000313" key="3">
    <source>
        <dbReference type="Proteomes" id="UP000001396"/>
    </source>
</evidence>
<dbReference type="InParanoid" id="D3AZZ5"/>
<keyword evidence="1" id="KW-1133">Transmembrane helix</keyword>
<evidence type="ECO:0000256" key="1">
    <source>
        <dbReference type="SAM" id="Phobius"/>
    </source>
</evidence>
<evidence type="ECO:0000313" key="2">
    <source>
        <dbReference type="EMBL" id="EFA84619.1"/>
    </source>
</evidence>
<keyword evidence="1" id="KW-0472">Membrane</keyword>
<accession>D3AZZ5</accession>
<name>D3AZZ5_HETP5</name>